<dbReference type="Pfam" id="PF08774">
    <property type="entry name" value="VRR_NUC"/>
    <property type="match status" value="1"/>
</dbReference>
<keyword evidence="6 8" id="KW-0460">Magnesium</keyword>
<keyword evidence="8" id="KW-0234">DNA repair</keyword>
<dbReference type="GO" id="GO:0005634">
    <property type="term" value="C:nucleus"/>
    <property type="evidence" value="ECO:0007669"/>
    <property type="project" value="UniProtKB-SubCell"/>
</dbReference>
<dbReference type="GO" id="GO:0004528">
    <property type="term" value="F:phosphodiesterase I activity"/>
    <property type="evidence" value="ECO:0007669"/>
    <property type="project" value="UniProtKB-EC"/>
</dbReference>
<dbReference type="GO" id="GO:0008409">
    <property type="term" value="F:5'-3' exonuclease activity"/>
    <property type="evidence" value="ECO:0007669"/>
    <property type="project" value="TreeGrafter"/>
</dbReference>
<dbReference type="AlphaFoldDB" id="A0AAV8W463"/>
<evidence type="ECO:0000256" key="3">
    <source>
        <dbReference type="ARBA" id="ARBA00022722"/>
    </source>
</evidence>
<comment type="catalytic activity">
    <reaction evidence="1 8">
        <text>Hydrolytically removes 5'-nucleotides successively from the 3'-hydroxy termini of 3'-hydroxy-terminated oligonucleotides.</text>
        <dbReference type="EC" id="3.1.4.1"/>
    </reaction>
</comment>
<evidence type="ECO:0000256" key="5">
    <source>
        <dbReference type="ARBA" id="ARBA00022801"/>
    </source>
</evidence>
<feature type="compositionally biased region" description="Polar residues" evidence="9">
    <location>
        <begin position="277"/>
        <end position="287"/>
    </location>
</feature>
<dbReference type="Proteomes" id="UP001159042">
    <property type="component" value="Unassembled WGS sequence"/>
</dbReference>
<feature type="compositionally biased region" description="Basic and acidic residues" evidence="9">
    <location>
        <begin position="311"/>
        <end position="324"/>
    </location>
</feature>
<evidence type="ECO:0000256" key="2">
    <source>
        <dbReference type="ARBA" id="ARBA00005533"/>
    </source>
</evidence>
<evidence type="ECO:0000259" key="10">
    <source>
        <dbReference type="SMART" id="SM00990"/>
    </source>
</evidence>
<dbReference type="PANTHER" id="PTHR15749">
    <property type="entry name" value="FANCONI-ASSOCIATED NUCLEASE 1"/>
    <property type="match status" value="1"/>
</dbReference>
<keyword evidence="12" id="KW-1185">Reference proteome</keyword>
<comment type="function">
    <text evidence="8">Nuclease required for the repair of DNA interstrand cross-links (ICL). Acts as a 5'-3' exonuclease that anchors at a cut end of DNA and cleaves DNA successively at every third nucleotide, allowing to excise an ICL from one strand through flanking incisions.</text>
</comment>
<feature type="domain" description="VRR-NUC" evidence="10">
    <location>
        <begin position="1066"/>
        <end position="1168"/>
    </location>
</feature>
<comment type="cofactor">
    <cofactor evidence="8">
        <name>Mg(2+)</name>
        <dbReference type="ChEBI" id="CHEBI:18420"/>
    </cofactor>
    <cofactor evidence="8">
        <name>Mn(2+)</name>
        <dbReference type="ChEBI" id="CHEBI:29035"/>
    </cofactor>
</comment>
<name>A0AAV8W463_9CUCU</name>
<dbReference type="CDD" id="cd22326">
    <property type="entry name" value="FAN1-like"/>
    <property type="match status" value="1"/>
</dbReference>
<keyword evidence="8" id="KW-0539">Nucleus</keyword>
<evidence type="ECO:0000256" key="9">
    <source>
        <dbReference type="SAM" id="MobiDB-lite"/>
    </source>
</evidence>
<feature type="compositionally biased region" description="Basic and acidic residues" evidence="9">
    <location>
        <begin position="366"/>
        <end position="392"/>
    </location>
</feature>
<feature type="region of interest" description="Disordered" evidence="9">
    <location>
        <begin position="114"/>
        <end position="142"/>
    </location>
</feature>
<feature type="region of interest" description="Disordered" evidence="9">
    <location>
        <begin position="51"/>
        <end position="95"/>
    </location>
</feature>
<keyword evidence="7 8" id="KW-0464">Manganese</keyword>
<keyword evidence="4 8" id="KW-0479">Metal-binding</keyword>
<dbReference type="EC" id="3.1.4.1" evidence="8"/>
<evidence type="ECO:0000256" key="8">
    <source>
        <dbReference type="RuleBase" id="RU365033"/>
    </source>
</evidence>
<evidence type="ECO:0000256" key="1">
    <source>
        <dbReference type="ARBA" id="ARBA00000983"/>
    </source>
</evidence>
<accession>A0AAV8W463</accession>
<comment type="subcellular location">
    <subcellularLocation>
        <location evidence="8">Nucleus</location>
    </subcellularLocation>
</comment>
<feature type="compositionally biased region" description="Polar residues" evidence="9">
    <location>
        <begin position="396"/>
        <end position="406"/>
    </location>
</feature>
<dbReference type="PANTHER" id="PTHR15749:SF4">
    <property type="entry name" value="FANCONI-ASSOCIATED NUCLEASE 1"/>
    <property type="match status" value="1"/>
</dbReference>
<keyword evidence="5 8" id="KW-0378">Hydrolase</keyword>
<evidence type="ECO:0000313" key="11">
    <source>
        <dbReference type="EMBL" id="KAJ8921377.1"/>
    </source>
</evidence>
<dbReference type="Gene3D" id="3.40.1350.10">
    <property type="match status" value="1"/>
</dbReference>
<proteinExistence type="inferred from homology"/>
<comment type="similarity">
    <text evidence="2 8">Belongs to the FAN1 family.</text>
</comment>
<organism evidence="11 12">
    <name type="scientific">Exocentrus adspersus</name>
    <dbReference type="NCBI Taxonomy" id="1586481"/>
    <lineage>
        <taxon>Eukaryota</taxon>
        <taxon>Metazoa</taxon>
        <taxon>Ecdysozoa</taxon>
        <taxon>Arthropoda</taxon>
        <taxon>Hexapoda</taxon>
        <taxon>Insecta</taxon>
        <taxon>Pterygota</taxon>
        <taxon>Neoptera</taxon>
        <taxon>Endopterygota</taxon>
        <taxon>Coleoptera</taxon>
        <taxon>Polyphaga</taxon>
        <taxon>Cucujiformia</taxon>
        <taxon>Chrysomeloidea</taxon>
        <taxon>Cerambycidae</taxon>
        <taxon>Lamiinae</taxon>
        <taxon>Acanthocinini</taxon>
        <taxon>Exocentrus</taxon>
    </lineage>
</organism>
<feature type="compositionally biased region" description="Low complexity" evidence="9">
    <location>
        <begin position="498"/>
        <end position="523"/>
    </location>
</feature>
<dbReference type="InterPro" id="IPR011856">
    <property type="entry name" value="tRNA_endonuc-like_dom_sf"/>
</dbReference>
<gene>
    <name evidence="11" type="ORF">NQ315_002993</name>
</gene>
<feature type="compositionally biased region" description="Polar residues" evidence="9">
    <location>
        <begin position="479"/>
        <end position="496"/>
    </location>
</feature>
<reference evidence="11 12" key="1">
    <citation type="journal article" date="2023" name="Insect Mol. Biol.">
        <title>Genome sequencing provides insights into the evolution of gene families encoding plant cell wall-degrading enzymes in longhorned beetles.</title>
        <authorList>
            <person name="Shin N.R."/>
            <person name="Okamura Y."/>
            <person name="Kirsch R."/>
            <person name="Pauchet Y."/>
        </authorList>
    </citation>
    <scope>NUCLEOTIDE SEQUENCE [LARGE SCALE GENOMIC DNA]</scope>
    <source>
        <strain evidence="11">EAD_L_NR</strain>
    </source>
</reference>
<dbReference type="GO" id="GO:0036297">
    <property type="term" value="P:interstrand cross-link repair"/>
    <property type="evidence" value="ECO:0007669"/>
    <property type="project" value="InterPro"/>
</dbReference>
<dbReference type="InterPro" id="IPR049132">
    <property type="entry name" value="FAN1-like_euk"/>
</dbReference>
<evidence type="ECO:0000256" key="7">
    <source>
        <dbReference type="ARBA" id="ARBA00023211"/>
    </source>
</evidence>
<dbReference type="GO" id="GO:0070336">
    <property type="term" value="F:flap-structured DNA binding"/>
    <property type="evidence" value="ECO:0007669"/>
    <property type="project" value="TreeGrafter"/>
</dbReference>
<keyword evidence="8" id="KW-0227">DNA damage</keyword>
<dbReference type="InterPro" id="IPR014883">
    <property type="entry name" value="VRR_NUC"/>
</dbReference>
<dbReference type="EMBL" id="JANEYG010000010">
    <property type="protein sequence ID" value="KAJ8921377.1"/>
    <property type="molecule type" value="Genomic_DNA"/>
</dbReference>
<dbReference type="GO" id="GO:0046872">
    <property type="term" value="F:metal ion binding"/>
    <property type="evidence" value="ECO:0007669"/>
    <property type="project" value="UniProtKB-KW"/>
</dbReference>
<dbReference type="InterPro" id="IPR033315">
    <property type="entry name" value="Fan1-like"/>
</dbReference>
<sequence length="1196" mass="137334">MRKSKTSHQSTKCNLKQTNISTVIQNWNAMKRKSDILKKELYSQIIVVEDSDTEEEPDRNKCSSINRPRKKRPLACPFSDEEDETDIKPVVPPNHMKKASSLKAKMLLPWDFSSDEAESDEPSHHPPELLDNVTPLKSKPLNPLPSKATDLFHMMRPAACSTPCLTPDQSILNNLSDTTHVGIDDLYRIPQNSEMSDRHSVSSGDSDRTVIIAYSGNTCVNNNTVIIRQNLIFKPGSTNETHISQSLCEIQGGCAKGEQVTRYLEQSETNKLETETPKNSASNLSKENSQKRKANGAQASGYTPRWLSKASPKEHRIQMPKIKDNYSSQTDIGRKTDELTNVSKVETARKEVLAVSQGKADAPKSPLRESLEGNKEVTDKMNGNDKNSRSLEKVPGSSNVPQSSLKENVPSGYEKCRKRLFPTDTNSAEGNKSDTKVRKIEIGTSPLKKQGKRIIVKLNPLETTTVSALSTGIKSAVAQTDDANNKGSPTKVNPKTPSKPNKFSQSPSSSGSPTKNSPNTSPTKVKPKKEERKMNIQLLTLVTDLFKSVFSSKQVNSLLGPEKDMIRTFFSMDVKYQYLCLKLYTWKRKWYNIFKFCNNIHLDLKETEVSEMFALLEINKIIDTEYIKDDSIIDLLQRLDNSDLKSICDQFRLKKTLVKKGAMVESLLRYCSTQSTLTLSKTTKDLLKDEIQRRMGKSMRVSETFYDAFYSTYVLATFTNSRFTNLQDYVDFVLRHKVAFPEYRIDDYVVFSSKTDFVMYVKARKYRDELETISDHLQCLQISRTIFRELKCIENERKDEEIFKDAPHLIRFTARSVYVSALSMAVNKLFAKFPDDVKTWLEFMIDKVNYSHKIGDWYNHLIWLYMRYIQPFNYDRAAELLIKVLRDKREHLSEVQLYYLRERGKQLICTRKYKILQLNHDTIAELLPRRIDVDNFPEITIPAKAMRSNDLGKKRNYMVSDMQGNKTVYKVEDVALAHYFKKFGYSGVHCEGGLVKATFTLFFFDIIYNNKRSIPGTFISKLQSEPLDMNTQYFYLNRKEEIDKRLKEIESEWSDDKVVQFLERNYEKHSHEFTICEVGNIIEDPKFLKVLVQCIGRKVLAKIYERLVKNFRVYRSGLPDLFIWNVDRKECKFVEVKGENDKLSIGQTLWLNYLKSVGAQIEVCLVHSIGSKRKIKKMKDESRLEASTPSTSTSSD</sequence>
<dbReference type="GO" id="GO:0017108">
    <property type="term" value="F:5'-flap endonuclease activity"/>
    <property type="evidence" value="ECO:0007669"/>
    <property type="project" value="TreeGrafter"/>
</dbReference>
<evidence type="ECO:0000313" key="12">
    <source>
        <dbReference type="Proteomes" id="UP001159042"/>
    </source>
</evidence>
<feature type="region of interest" description="Disordered" evidence="9">
    <location>
        <begin position="479"/>
        <end position="530"/>
    </location>
</feature>
<keyword evidence="3 8" id="KW-0540">Nuclease</keyword>
<evidence type="ECO:0000256" key="6">
    <source>
        <dbReference type="ARBA" id="ARBA00022842"/>
    </source>
</evidence>
<feature type="region of interest" description="Disordered" evidence="9">
    <location>
        <begin position="267"/>
        <end position="338"/>
    </location>
</feature>
<evidence type="ECO:0000256" key="4">
    <source>
        <dbReference type="ARBA" id="ARBA00022723"/>
    </source>
</evidence>
<feature type="region of interest" description="Disordered" evidence="9">
    <location>
        <begin position="352"/>
        <end position="413"/>
    </location>
</feature>
<dbReference type="SMART" id="SM00990">
    <property type="entry name" value="VRR_NUC"/>
    <property type="match status" value="1"/>
</dbReference>
<protein>
    <recommendedName>
        <fullName evidence="8">Fanconi-associated nuclease</fullName>
        <ecNumber evidence="8">3.1.4.1</ecNumber>
    </recommendedName>
</protein>
<comment type="caution">
    <text evidence="11">The sequence shown here is derived from an EMBL/GenBank/DDBJ whole genome shotgun (WGS) entry which is preliminary data.</text>
</comment>